<dbReference type="KEGG" id="mur:EQY75_05120"/>
<keyword evidence="1" id="KW-1133">Transmembrane helix</keyword>
<evidence type="ECO:0000313" key="3">
    <source>
        <dbReference type="Proteomes" id="UP000290889"/>
    </source>
</evidence>
<accession>A0A411E8G4</accession>
<evidence type="ECO:0000256" key="1">
    <source>
        <dbReference type="SAM" id="Phobius"/>
    </source>
</evidence>
<dbReference type="EMBL" id="CP035544">
    <property type="protein sequence ID" value="QBA63972.1"/>
    <property type="molecule type" value="Genomic_DNA"/>
</dbReference>
<proteinExistence type="predicted"/>
<dbReference type="AlphaFoldDB" id="A0A411E8G4"/>
<dbReference type="Proteomes" id="UP000290889">
    <property type="component" value="Chromosome"/>
</dbReference>
<keyword evidence="1" id="KW-0812">Transmembrane</keyword>
<dbReference type="InterPro" id="IPR045749">
    <property type="entry name" value="DUF6090"/>
</dbReference>
<protein>
    <submittedName>
        <fullName evidence="2">Uncharacterized protein</fullName>
    </submittedName>
</protein>
<sequence length="244" mass="28332">MEKNKTGKYLKYAIGEIILVVIGILIALQINNWNEDRKDRNREQAILKNLQTDFQTNIRNVNDATGSFMVAYEASANLLEIIMADDIIDGSEIEQLLDDIINKTQSIDIITGSIDEMLNTGSINLIKDDNLRKKLSNWSYYQTDTEDDIVIYRDYLFGFFIPSLMDKALLRNMAVPDFFEEDLNLKNIAKSNFKIDYNTTIRTIEFENEVYNNTLNYMYAINSYKVFNDYLSETLKLIELNTDD</sequence>
<dbReference type="OrthoDB" id="821805at2"/>
<keyword evidence="1" id="KW-0472">Membrane</keyword>
<reference evidence="2 3" key="1">
    <citation type="submission" date="2019-01" db="EMBL/GenBank/DDBJ databases">
        <title>Muriicola soli sp. nov., isolated from soil.</title>
        <authorList>
            <person name="Kang H.J."/>
            <person name="Kim S.B."/>
        </authorList>
    </citation>
    <scope>NUCLEOTIDE SEQUENCE [LARGE SCALE GENOMIC DNA]</scope>
    <source>
        <strain evidence="2 3">MMS17-SY002</strain>
    </source>
</reference>
<organism evidence="2 3">
    <name type="scientific">Muriicola soli</name>
    <dbReference type="NCBI Taxonomy" id="2507538"/>
    <lineage>
        <taxon>Bacteria</taxon>
        <taxon>Pseudomonadati</taxon>
        <taxon>Bacteroidota</taxon>
        <taxon>Flavobacteriia</taxon>
        <taxon>Flavobacteriales</taxon>
        <taxon>Flavobacteriaceae</taxon>
        <taxon>Muriicola</taxon>
    </lineage>
</organism>
<evidence type="ECO:0000313" key="2">
    <source>
        <dbReference type="EMBL" id="QBA63972.1"/>
    </source>
</evidence>
<keyword evidence="3" id="KW-1185">Reference proteome</keyword>
<name>A0A411E8G4_9FLAO</name>
<dbReference type="RefSeq" id="WP_129603459.1">
    <property type="nucleotide sequence ID" value="NZ_CP035544.1"/>
</dbReference>
<feature type="transmembrane region" description="Helical" evidence="1">
    <location>
        <begin position="12"/>
        <end position="30"/>
    </location>
</feature>
<gene>
    <name evidence="2" type="ORF">EQY75_05120</name>
</gene>
<dbReference type="Pfam" id="PF19578">
    <property type="entry name" value="DUF6090"/>
    <property type="match status" value="1"/>
</dbReference>